<feature type="active site" description="Proton donor" evidence="4">
    <location>
        <position position="112"/>
    </location>
</feature>
<evidence type="ECO:0000259" key="5">
    <source>
        <dbReference type="Pfam" id="PF00551"/>
    </source>
</evidence>
<feature type="binding site" evidence="4">
    <location>
        <begin position="95"/>
        <end position="98"/>
    </location>
    <ligand>
        <name>(6R)-10-formyltetrahydrofolate</name>
        <dbReference type="ChEBI" id="CHEBI:195366"/>
    </ligand>
</feature>
<protein>
    <recommendedName>
        <fullName evidence="4">Phosphoribosylglycinamide formyltransferase</fullName>
        <ecNumber evidence="4">2.1.2.2</ecNumber>
    </recommendedName>
    <alternativeName>
        <fullName evidence="4">5'-phosphoribosylglycinamide transformylase</fullName>
    </alternativeName>
    <alternativeName>
        <fullName evidence="4">GAR transformylase</fullName>
        <shortName evidence="4">GART</shortName>
    </alternativeName>
</protein>
<dbReference type="PANTHER" id="PTHR43369:SF2">
    <property type="entry name" value="PHOSPHORIBOSYLGLYCINAMIDE FORMYLTRANSFERASE"/>
    <property type="match status" value="1"/>
</dbReference>
<evidence type="ECO:0000313" key="7">
    <source>
        <dbReference type="Proteomes" id="UP000196534"/>
    </source>
</evidence>
<dbReference type="CDD" id="cd08645">
    <property type="entry name" value="FMT_core_GART"/>
    <property type="match status" value="1"/>
</dbReference>
<feature type="domain" description="Formyl transferase N-terminal" evidence="5">
    <location>
        <begin position="4"/>
        <end position="184"/>
    </location>
</feature>
<dbReference type="Pfam" id="PF00551">
    <property type="entry name" value="Formyl_trans_N"/>
    <property type="match status" value="1"/>
</dbReference>
<dbReference type="GO" id="GO:0006189">
    <property type="term" value="P:'de novo' IMP biosynthetic process"/>
    <property type="evidence" value="ECO:0007669"/>
    <property type="project" value="UniProtKB-UniRule"/>
</dbReference>
<gene>
    <name evidence="4" type="primary">purN</name>
    <name evidence="6" type="ORF">B9N61_08755</name>
</gene>
<name>A0A1Y5NBA7_9BACT</name>
<dbReference type="GO" id="GO:0004644">
    <property type="term" value="F:phosphoribosylglycinamide formyltransferase activity"/>
    <property type="evidence" value="ECO:0007669"/>
    <property type="project" value="UniProtKB-UniRule"/>
</dbReference>
<proteinExistence type="inferred from homology"/>
<keyword evidence="2 4" id="KW-0808">Transferase</keyword>
<dbReference type="UniPathway" id="UPA00074">
    <property type="reaction ID" value="UER00126"/>
</dbReference>
<evidence type="ECO:0000256" key="4">
    <source>
        <dbReference type="HAMAP-Rule" id="MF_01930"/>
    </source>
</evidence>
<dbReference type="SUPFAM" id="SSF53328">
    <property type="entry name" value="Formyltransferase"/>
    <property type="match status" value="1"/>
</dbReference>
<dbReference type="InterPro" id="IPR036477">
    <property type="entry name" value="Formyl_transf_N_sf"/>
</dbReference>
<feature type="site" description="Raises pKa of active site His" evidence="4">
    <location>
        <position position="148"/>
    </location>
</feature>
<feature type="binding site" evidence="4">
    <location>
        <position position="110"/>
    </location>
    <ligand>
        <name>(6R)-10-formyltetrahydrofolate</name>
        <dbReference type="ChEBI" id="CHEBI:195366"/>
    </ligand>
</feature>
<dbReference type="EMBL" id="NDYR01000019">
    <property type="protein sequence ID" value="OUT16754.1"/>
    <property type="molecule type" value="Genomic_DNA"/>
</dbReference>
<dbReference type="Proteomes" id="UP000196534">
    <property type="component" value="Unassembled WGS sequence"/>
</dbReference>
<comment type="catalytic activity">
    <reaction evidence="4">
        <text>N(1)-(5-phospho-beta-D-ribosyl)glycinamide + (6R)-10-formyltetrahydrofolate = N(2)-formyl-N(1)-(5-phospho-beta-D-ribosyl)glycinamide + (6S)-5,6,7,8-tetrahydrofolate + H(+)</text>
        <dbReference type="Rhea" id="RHEA:15053"/>
        <dbReference type="ChEBI" id="CHEBI:15378"/>
        <dbReference type="ChEBI" id="CHEBI:57453"/>
        <dbReference type="ChEBI" id="CHEBI:143788"/>
        <dbReference type="ChEBI" id="CHEBI:147286"/>
        <dbReference type="ChEBI" id="CHEBI:195366"/>
        <dbReference type="EC" id="2.1.2.2"/>
    </reaction>
</comment>
<comment type="function">
    <text evidence="4">Catalyzes the transfer of a formyl group from 10-formyltetrahydrofolate to 5-phospho-ribosyl-glycinamide (GAR), producing 5-phospho-ribosyl-N-formylglycinamide (FGAR) and tetrahydrofolate.</text>
</comment>
<dbReference type="EC" id="2.1.2.2" evidence="4"/>
<keyword evidence="3 4" id="KW-0658">Purine biosynthesis</keyword>
<evidence type="ECO:0000313" key="6">
    <source>
        <dbReference type="EMBL" id="OUT16754.1"/>
    </source>
</evidence>
<accession>A0A1Y5NBA7</accession>
<evidence type="ECO:0000256" key="1">
    <source>
        <dbReference type="ARBA" id="ARBA00005054"/>
    </source>
</evidence>
<evidence type="ECO:0000256" key="3">
    <source>
        <dbReference type="ARBA" id="ARBA00022755"/>
    </source>
</evidence>
<dbReference type="InterPro" id="IPR002376">
    <property type="entry name" value="Formyl_transf_N"/>
</dbReference>
<evidence type="ECO:0000256" key="2">
    <source>
        <dbReference type="ARBA" id="ARBA00022679"/>
    </source>
</evidence>
<reference evidence="6 7" key="1">
    <citation type="submission" date="2017-04" db="EMBL/GenBank/DDBJ databases">
        <title>Complete genome of Campylobacter concisus ATCC 33237T and draft genomes for an additional eight well characterized C. concisus strains.</title>
        <authorList>
            <person name="Cornelius A.J."/>
            <person name="Miller W.G."/>
            <person name="Lastovica A.J."/>
            <person name="On S.L."/>
            <person name="French N.P."/>
            <person name="Vandenberg O."/>
            <person name="Biggs P.J."/>
        </authorList>
    </citation>
    <scope>NUCLEOTIDE SEQUENCE [LARGE SCALE GENOMIC DNA]</scope>
    <source>
        <strain evidence="6 7">Lasto205.94</strain>
    </source>
</reference>
<dbReference type="PANTHER" id="PTHR43369">
    <property type="entry name" value="PHOSPHORIBOSYLGLYCINAMIDE FORMYLTRANSFERASE"/>
    <property type="match status" value="1"/>
</dbReference>
<dbReference type="AlphaFoldDB" id="A0A1Y5NBA7"/>
<sequence>MLTKKIAVLFSGSGSNLEAILKKVHNQIFSGIKIEVCLCICNKPGAYGIERAKKFGLDTTIIESAKFANREEFDTAVVEQILKSGAELTVLAGFMRILTPIFTSKIKAINLHPSILPLFKGAHAIKESFESDMMLGGVSVHYVSEELDGGKLIAQRAFEREDGMSLEDWESKIHAIEHEILPDSIIKILTKETNV</sequence>
<feature type="binding site" evidence="4">
    <location>
        <position position="70"/>
    </location>
    <ligand>
        <name>(6R)-10-formyltetrahydrofolate</name>
        <dbReference type="ChEBI" id="CHEBI:195366"/>
    </ligand>
</feature>
<organism evidence="6 7">
    <name type="scientific">Campylobacter concisus</name>
    <dbReference type="NCBI Taxonomy" id="199"/>
    <lineage>
        <taxon>Bacteria</taxon>
        <taxon>Pseudomonadati</taxon>
        <taxon>Campylobacterota</taxon>
        <taxon>Epsilonproteobacteria</taxon>
        <taxon>Campylobacterales</taxon>
        <taxon>Campylobacteraceae</taxon>
        <taxon>Campylobacter</taxon>
    </lineage>
</organism>
<dbReference type="GO" id="GO:0005737">
    <property type="term" value="C:cytoplasm"/>
    <property type="evidence" value="ECO:0007669"/>
    <property type="project" value="TreeGrafter"/>
</dbReference>
<dbReference type="Gene3D" id="3.40.50.170">
    <property type="entry name" value="Formyl transferase, N-terminal domain"/>
    <property type="match status" value="1"/>
</dbReference>
<dbReference type="RefSeq" id="WP_087586759.1">
    <property type="nucleotide sequence ID" value="NZ_CABMKP010000019.1"/>
</dbReference>
<feature type="binding site" evidence="4">
    <location>
        <begin position="14"/>
        <end position="16"/>
    </location>
    <ligand>
        <name>N(1)-(5-phospho-beta-D-ribosyl)glycinamide</name>
        <dbReference type="ChEBI" id="CHEBI:143788"/>
    </ligand>
</feature>
<dbReference type="NCBIfam" id="TIGR00639">
    <property type="entry name" value="PurN"/>
    <property type="match status" value="1"/>
</dbReference>
<comment type="caution">
    <text evidence="6">The sequence shown here is derived from an EMBL/GenBank/DDBJ whole genome shotgun (WGS) entry which is preliminary data.</text>
</comment>
<comment type="similarity">
    <text evidence="4">Belongs to the GART family.</text>
</comment>
<dbReference type="HAMAP" id="MF_01930">
    <property type="entry name" value="PurN"/>
    <property type="match status" value="1"/>
</dbReference>
<dbReference type="InterPro" id="IPR004607">
    <property type="entry name" value="GART"/>
</dbReference>
<comment type="pathway">
    <text evidence="1 4">Purine metabolism; IMP biosynthesis via de novo pathway; N(2)-formyl-N(1)-(5-phospho-D-ribosyl)glycinamide from N(1)-(5-phospho-D-ribosyl)glycinamide (10-formyl THF route): step 1/1.</text>
</comment>